<feature type="region of interest" description="Disordered" evidence="1">
    <location>
        <begin position="157"/>
        <end position="192"/>
    </location>
</feature>
<gene>
    <name evidence="2" type="ORF">Rsub_13184</name>
</gene>
<dbReference type="AlphaFoldDB" id="A0A2V0PN10"/>
<evidence type="ECO:0000313" key="2">
    <source>
        <dbReference type="EMBL" id="GBG00493.1"/>
    </source>
</evidence>
<sequence length="425" mass="42393">MPPPALDDLAAWAAAAVAAAEAPAPYSARDGRLLRLVPSCSRLAPHALAAQLRAALERQPVLLDAAAAAAAAGAAKSAPPRCTPPAARPRSEPATSAAAAGALAPPAAPRRASATRHMAALLRGWAYLGAGDADQALRDARAALAAAPRRATATLAAASPPASLGGGGSLGAPAASALTQATQEPPPPPLTGLHACAWAPAHDLAGAAHAALEDWTNAALHARIACDLLPAQPALAARLAAALPRLPPAHAAALAAGGAAGLVARVAAEAEERLPEFLRPRPKASREAGASWHHYRAWTAGRIAALWPGLPPPLVSKLLEGDAGELDFRIRHPAALDEQVQELLGVLQSGGPAALAAHSPAPLTWERARGLAGPAGAVGLPLGYEAPPLADQEPRRAAALLGAAAEAGPRLAPGALPAISEAHAV</sequence>
<keyword evidence="3" id="KW-1185">Reference proteome</keyword>
<name>A0A2V0PN10_9CHLO</name>
<organism evidence="2 3">
    <name type="scientific">Raphidocelis subcapitata</name>
    <dbReference type="NCBI Taxonomy" id="307507"/>
    <lineage>
        <taxon>Eukaryota</taxon>
        <taxon>Viridiplantae</taxon>
        <taxon>Chlorophyta</taxon>
        <taxon>core chlorophytes</taxon>
        <taxon>Chlorophyceae</taxon>
        <taxon>CS clade</taxon>
        <taxon>Sphaeropleales</taxon>
        <taxon>Selenastraceae</taxon>
        <taxon>Raphidocelis</taxon>
    </lineage>
</organism>
<proteinExistence type="predicted"/>
<dbReference type="InParanoid" id="A0A2V0PN10"/>
<dbReference type="SUPFAM" id="SSF48452">
    <property type="entry name" value="TPR-like"/>
    <property type="match status" value="1"/>
</dbReference>
<feature type="region of interest" description="Disordered" evidence="1">
    <location>
        <begin position="74"/>
        <end position="110"/>
    </location>
</feature>
<feature type="compositionally biased region" description="Low complexity" evidence="1">
    <location>
        <begin position="92"/>
        <end position="110"/>
    </location>
</feature>
<evidence type="ECO:0000256" key="1">
    <source>
        <dbReference type="SAM" id="MobiDB-lite"/>
    </source>
</evidence>
<dbReference type="OrthoDB" id="552387at2759"/>
<dbReference type="InterPro" id="IPR011990">
    <property type="entry name" value="TPR-like_helical_dom_sf"/>
</dbReference>
<accession>A0A2V0PN10</accession>
<reference evidence="2 3" key="1">
    <citation type="journal article" date="2018" name="Sci. Rep.">
        <title>Raphidocelis subcapitata (=Pseudokirchneriella subcapitata) provides an insight into genome evolution and environmental adaptations in the Sphaeropleales.</title>
        <authorList>
            <person name="Suzuki S."/>
            <person name="Yamaguchi H."/>
            <person name="Nakajima N."/>
            <person name="Kawachi M."/>
        </authorList>
    </citation>
    <scope>NUCLEOTIDE SEQUENCE [LARGE SCALE GENOMIC DNA]</scope>
    <source>
        <strain evidence="2 3">NIES-35</strain>
    </source>
</reference>
<dbReference type="Proteomes" id="UP000247498">
    <property type="component" value="Unassembled WGS sequence"/>
</dbReference>
<dbReference type="EMBL" id="BDRX01000233">
    <property type="protein sequence ID" value="GBG00493.1"/>
    <property type="molecule type" value="Genomic_DNA"/>
</dbReference>
<protein>
    <submittedName>
        <fullName evidence="2">Uncharacterized protein</fullName>
    </submittedName>
</protein>
<comment type="caution">
    <text evidence="2">The sequence shown here is derived from an EMBL/GenBank/DDBJ whole genome shotgun (WGS) entry which is preliminary data.</text>
</comment>
<dbReference type="STRING" id="307507.A0A2V0PN10"/>
<evidence type="ECO:0000313" key="3">
    <source>
        <dbReference type="Proteomes" id="UP000247498"/>
    </source>
</evidence>